<evidence type="ECO:0000256" key="2">
    <source>
        <dbReference type="ARBA" id="ARBA00022723"/>
    </source>
</evidence>
<comment type="similarity">
    <text evidence="1">Belongs to the DinB family.</text>
</comment>
<dbReference type="InterPro" id="IPR034660">
    <property type="entry name" value="DinB/YfiT-like"/>
</dbReference>
<gene>
    <name evidence="3" type="ORF">ACFQMJ_01165</name>
</gene>
<dbReference type="PANTHER" id="PTHR37302:SF1">
    <property type="entry name" value="PROTEIN DINB"/>
    <property type="match status" value="1"/>
</dbReference>
<reference evidence="4" key="1">
    <citation type="journal article" date="2019" name="Int. J. Syst. Evol. Microbiol.">
        <title>The Global Catalogue of Microorganisms (GCM) 10K type strain sequencing project: providing services to taxonomists for standard genome sequencing and annotation.</title>
        <authorList>
            <consortium name="The Broad Institute Genomics Platform"/>
            <consortium name="The Broad Institute Genome Sequencing Center for Infectious Disease"/>
            <person name="Wu L."/>
            <person name="Ma J."/>
        </authorList>
    </citation>
    <scope>NUCLEOTIDE SEQUENCE [LARGE SCALE GENOMIC DNA]</scope>
    <source>
        <strain evidence="4">KCTC 12907</strain>
    </source>
</reference>
<protein>
    <submittedName>
        <fullName evidence="3">DinB family protein</fullName>
    </submittedName>
</protein>
<dbReference type="Gene3D" id="1.20.120.450">
    <property type="entry name" value="dinb family like domain"/>
    <property type="match status" value="1"/>
</dbReference>
<proteinExistence type="inferred from homology"/>
<sequence length="154" mass="17728">MQTIRRMMDHMYWADDALLAGLRGHSDENGEIGRLFRHLLIAEQVWVTRLEGKSSAHLTLWEESDVASLEPLARDNEQRYKRYIEGLAEADLDRMLDYANQSGAKFRTSIRDILIHVALHGHYHRGQINSALRRQAGIPVALDHILFARLDEAE</sequence>
<name>A0ABW2F4Z3_9BACL</name>
<evidence type="ECO:0000313" key="4">
    <source>
        <dbReference type="Proteomes" id="UP001596378"/>
    </source>
</evidence>
<keyword evidence="2" id="KW-0479">Metal-binding</keyword>
<dbReference type="Proteomes" id="UP001596378">
    <property type="component" value="Unassembled WGS sequence"/>
</dbReference>
<accession>A0ABW2F4Z3</accession>
<keyword evidence="4" id="KW-1185">Reference proteome</keyword>
<dbReference type="EMBL" id="JBHTAI010000001">
    <property type="protein sequence ID" value="MFC7147129.1"/>
    <property type="molecule type" value="Genomic_DNA"/>
</dbReference>
<dbReference type="Pfam" id="PF05163">
    <property type="entry name" value="DinB"/>
    <property type="match status" value="1"/>
</dbReference>
<dbReference type="PANTHER" id="PTHR37302">
    <property type="entry name" value="SLR1116 PROTEIN"/>
    <property type="match status" value="1"/>
</dbReference>
<dbReference type="RefSeq" id="WP_378047015.1">
    <property type="nucleotide sequence ID" value="NZ_JBHMDN010000012.1"/>
</dbReference>
<dbReference type="SUPFAM" id="SSF109854">
    <property type="entry name" value="DinB/YfiT-like putative metalloenzymes"/>
    <property type="match status" value="1"/>
</dbReference>
<comment type="caution">
    <text evidence="3">The sequence shown here is derived from an EMBL/GenBank/DDBJ whole genome shotgun (WGS) entry which is preliminary data.</text>
</comment>
<evidence type="ECO:0000256" key="1">
    <source>
        <dbReference type="ARBA" id="ARBA00008635"/>
    </source>
</evidence>
<evidence type="ECO:0000313" key="3">
    <source>
        <dbReference type="EMBL" id="MFC7147129.1"/>
    </source>
</evidence>
<dbReference type="InterPro" id="IPR007837">
    <property type="entry name" value="DinB"/>
</dbReference>
<organism evidence="3 4">
    <name type="scientific">Cohnella cellulosilytica</name>
    <dbReference type="NCBI Taxonomy" id="986710"/>
    <lineage>
        <taxon>Bacteria</taxon>
        <taxon>Bacillati</taxon>
        <taxon>Bacillota</taxon>
        <taxon>Bacilli</taxon>
        <taxon>Bacillales</taxon>
        <taxon>Paenibacillaceae</taxon>
        <taxon>Cohnella</taxon>
    </lineage>
</organism>